<keyword evidence="6 8" id="KW-1133">Transmembrane helix</keyword>
<reference evidence="10" key="1">
    <citation type="journal article" date="2016" name="Nat. Genet.">
        <title>A high-quality carrot genome assembly provides new insights into carotenoid accumulation and asterid genome evolution.</title>
        <authorList>
            <person name="Iorizzo M."/>
            <person name="Ellison S."/>
            <person name="Senalik D."/>
            <person name="Zeng P."/>
            <person name="Satapoomin P."/>
            <person name="Huang J."/>
            <person name="Bowman M."/>
            <person name="Iovene M."/>
            <person name="Sanseverino W."/>
            <person name="Cavagnaro P."/>
            <person name="Yildiz M."/>
            <person name="Macko-Podgorni A."/>
            <person name="Moranska E."/>
            <person name="Grzebelus E."/>
            <person name="Grzebelus D."/>
            <person name="Ashrafi H."/>
            <person name="Zheng Z."/>
            <person name="Cheng S."/>
            <person name="Spooner D."/>
            <person name="Van Deynze A."/>
            <person name="Simon P."/>
        </authorList>
    </citation>
    <scope>NUCLEOTIDE SEQUENCE</scope>
    <source>
        <tissue evidence="10">Leaf</tissue>
    </source>
</reference>
<organism evidence="10 11">
    <name type="scientific">Daucus carota subsp. sativus</name>
    <name type="common">Carrot</name>
    <dbReference type="NCBI Taxonomy" id="79200"/>
    <lineage>
        <taxon>Eukaryota</taxon>
        <taxon>Viridiplantae</taxon>
        <taxon>Streptophyta</taxon>
        <taxon>Embryophyta</taxon>
        <taxon>Tracheophyta</taxon>
        <taxon>Spermatophyta</taxon>
        <taxon>Magnoliopsida</taxon>
        <taxon>eudicotyledons</taxon>
        <taxon>Gunneridae</taxon>
        <taxon>Pentapetalae</taxon>
        <taxon>asterids</taxon>
        <taxon>campanulids</taxon>
        <taxon>Apiales</taxon>
        <taxon>Apiaceae</taxon>
        <taxon>Apioideae</taxon>
        <taxon>Scandiceae</taxon>
        <taxon>Daucinae</taxon>
        <taxon>Daucus</taxon>
        <taxon>Daucus sect. Daucus</taxon>
    </lineage>
</organism>
<evidence type="ECO:0000256" key="8">
    <source>
        <dbReference type="RuleBase" id="RU361233"/>
    </source>
</evidence>
<dbReference type="PANTHER" id="PTHR33573:SF15">
    <property type="entry name" value="CASP-LIKE PROTEIN 4A4"/>
    <property type="match status" value="1"/>
</dbReference>
<evidence type="ECO:0000256" key="2">
    <source>
        <dbReference type="ARBA" id="ARBA00007651"/>
    </source>
</evidence>
<dbReference type="Proteomes" id="UP000077755">
    <property type="component" value="Chromosome 1"/>
</dbReference>
<evidence type="ECO:0000256" key="4">
    <source>
        <dbReference type="ARBA" id="ARBA00022475"/>
    </source>
</evidence>
<feature type="transmembrane region" description="Helical" evidence="8">
    <location>
        <begin position="77"/>
        <end position="96"/>
    </location>
</feature>
<evidence type="ECO:0000313" key="11">
    <source>
        <dbReference type="Proteomes" id="UP000077755"/>
    </source>
</evidence>
<evidence type="ECO:0000259" key="9">
    <source>
        <dbReference type="Pfam" id="PF04535"/>
    </source>
</evidence>
<feature type="transmembrane region" description="Helical" evidence="8">
    <location>
        <begin position="39"/>
        <end position="57"/>
    </location>
</feature>
<keyword evidence="7 8" id="KW-0472">Membrane</keyword>
<proteinExistence type="inferred from homology"/>
<protein>
    <recommendedName>
        <fullName evidence="8">CASP-like protein</fullName>
    </recommendedName>
</protein>
<dbReference type="GO" id="GO:0005886">
    <property type="term" value="C:plasma membrane"/>
    <property type="evidence" value="ECO:0007669"/>
    <property type="project" value="UniProtKB-SubCell"/>
</dbReference>
<dbReference type="EMBL" id="CP093343">
    <property type="protein sequence ID" value="WOG81226.1"/>
    <property type="molecule type" value="Genomic_DNA"/>
</dbReference>
<keyword evidence="11" id="KW-1185">Reference proteome</keyword>
<keyword evidence="5 8" id="KW-0812">Transmembrane</keyword>
<reference evidence="10" key="2">
    <citation type="submission" date="2022-03" db="EMBL/GenBank/DDBJ databases">
        <title>Draft title - Genomic analysis of global carrot germplasm unveils the trajectory of domestication and the origin of high carotenoid orange carrot.</title>
        <authorList>
            <person name="Iorizzo M."/>
            <person name="Ellison S."/>
            <person name="Senalik D."/>
            <person name="Macko-Podgorni A."/>
            <person name="Grzebelus D."/>
            <person name="Bostan H."/>
            <person name="Rolling W."/>
            <person name="Curaba J."/>
            <person name="Simon P."/>
        </authorList>
    </citation>
    <scope>NUCLEOTIDE SEQUENCE</scope>
    <source>
        <tissue evidence="10">Leaf</tissue>
    </source>
</reference>
<gene>
    <name evidence="10" type="ORF">DCAR_0100371</name>
</gene>
<comment type="caution">
    <text evidence="8">Lacks conserved residue(s) required for the propagation of feature annotation.</text>
</comment>
<name>A0AAF1AI82_DAUCS</name>
<keyword evidence="4 8" id="KW-1003">Cell membrane</keyword>
<comment type="similarity">
    <text evidence="2 8">Belongs to the Casparian strip membrane proteins (CASP) family.</text>
</comment>
<evidence type="ECO:0000256" key="1">
    <source>
        <dbReference type="ARBA" id="ARBA00004651"/>
    </source>
</evidence>
<evidence type="ECO:0000313" key="10">
    <source>
        <dbReference type="EMBL" id="WOG81226.1"/>
    </source>
</evidence>
<sequence length="184" mass="19880">MSSLSATPGGYSQHTPSPYSFSVASTRLSSRPSFHLSNLFLRSLSLVLSSVSALLVASPSNTKNSNQKSSFYQSPELLYCFIAIVSVFTYSAYQLFKGVSDITYRGVLISDIVSDYSSFPLDQLAAYLLISSSSVAVTAIQQNELSTALKRATIVSVCMSFAAFVVNATCALLSGYKLCTRIIW</sequence>
<dbReference type="InterPro" id="IPR006702">
    <property type="entry name" value="CASP_dom"/>
</dbReference>
<dbReference type="KEGG" id="dcr:108204955"/>
<feature type="domain" description="Casparian strip membrane protein" evidence="9">
    <location>
        <begin position="33"/>
        <end position="173"/>
    </location>
</feature>
<feature type="transmembrane region" description="Helical" evidence="8">
    <location>
        <begin position="152"/>
        <end position="176"/>
    </location>
</feature>
<dbReference type="PANTHER" id="PTHR33573">
    <property type="entry name" value="CASP-LIKE PROTEIN 4A4"/>
    <property type="match status" value="1"/>
</dbReference>
<evidence type="ECO:0000256" key="7">
    <source>
        <dbReference type="ARBA" id="ARBA00023136"/>
    </source>
</evidence>
<evidence type="ECO:0000256" key="5">
    <source>
        <dbReference type="ARBA" id="ARBA00022692"/>
    </source>
</evidence>
<dbReference type="AlphaFoldDB" id="A0AAF1AI82"/>
<comment type="subcellular location">
    <subcellularLocation>
        <location evidence="1 8">Cell membrane</location>
        <topology evidence="1 8">Multi-pass membrane protein</topology>
    </subcellularLocation>
</comment>
<evidence type="ECO:0000256" key="3">
    <source>
        <dbReference type="ARBA" id="ARBA00011489"/>
    </source>
</evidence>
<comment type="subunit">
    <text evidence="3 8">Homodimer and heterodimers.</text>
</comment>
<dbReference type="Pfam" id="PF04535">
    <property type="entry name" value="CASP_dom"/>
    <property type="match status" value="1"/>
</dbReference>
<accession>A0AAF1AI82</accession>
<evidence type="ECO:0000256" key="6">
    <source>
        <dbReference type="ARBA" id="ARBA00022989"/>
    </source>
</evidence>